<dbReference type="SUPFAM" id="SSF53756">
    <property type="entry name" value="UDP-Glycosyltransferase/glycogen phosphorylase"/>
    <property type="match status" value="1"/>
</dbReference>
<reference evidence="13" key="1">
    <citation type="submission" date="2025-08" db="UniProtKB">
        <authorList>
            <consortium name="RefSeq"/>
        </authorList>
    </citation>
    <scope>IDENTIFICATION</scope>
</reference>
<dbReference type="PANTHER" id="PTHR13615:SF3">
    <property type="entry name" value="GLYCOSYLTRANSFERASE-LIKE DOMAIN-CONTAINING PROTEIN 1"/>
    <property type="match status" value="1"/>
</dbReference>
<keyword evidence="2" id="KW-0328">Glycosyltransferase</keyword>
<dbReference type="EC" id="2.4.1.110" evidence="4"/>
<dbReference type="CTD" id="227835"/>
<organism evidence="12 13">
    <name type="scientific">Parambassis ranga</name>
    <name type="common">Indian glassy fish</name>
    <dbReference type="NCBI Taxonomy" id="210632"/>
    <lineage>
        <taxon>Eukaryota</taxon>
        <taxon>Metazoa</taxon>
        <taxon>Chordata</taxon>
        <taxon>Craniata</taxon>
        <taxon>Vertebrata</taxon>
        <taxon>Euteleostomi</taxon>
        <taxon>Actinopterygii</taxon>
        <taxon>Neopterygii</taxon>
        <taxon>Teleostei</taxon>
        <taxon>Neoteleostei</taxon>
        <taxon>Acanthomorphata</taxon>
        <taxon>Ovalentaria</taxon>
        <taxon>Ambassidae</taxon>
        <taxon>Parambassis</taxon>
    </lineage>
</organism>
<dbReference type="Pfam" id="PF12038">
    <property type="entry name" value="QTMAN_N"/>
    <property type="match status" value="1"/>
</dbReference>
<dbReference type="Proteomes" id="UP000515145">
    <property type="component" value="Chromosome 21"/>
</dbReference>
<dbReference type="PANTHER" id="PTHR13615">
    <property type="entry name" value="GLYCOSYLTRANSFERASE-LIKE 1"/>
    <property type="match status" value="1"/>
</dbReference>
<dbReference type="InterPro" id="IPR022701">
    <property type="entry name" value="QTMAN_N"/>
</dbReference>
<evidence type="ECO:0000259" key="10">
    <source>
        <dbReference type="Pfam" id="PF00534"/>
    </source>
</evidence>
<dbReference type="AlphaFoldDB" id="A0A6P7H2N1"/>
<dbReference type="InterPro" id="IPR001296">
    <property type="entry name" value="Glyco_trans_1"/>
</dbReference>
<dbReference type="GeneID" id="114426237"/>
<evidence type="ECO:0000256" key="8">
    <source>
        <dbReference type="ARBA" id="ARBA00048439"/>
    </source>
</evidence>
<evidence type="ECO:0000256" key="3">
    <source>
        <dbReference type="ARBA" id="ARBA00022679"/>
    </source>
</evidence>
<feature type="domain" description="tRNA-queuosine alpha-mannosyltransferase N-terminal" evidence="11">
    <location>
        <begin position="11"/>
        <end position="175"/>
    </location>
</feature>
<comment type="catalytic activity">
    <reaction evidence="8">
        <text>queuosine(34) in tRNA(Asp) + GDP-alpha-D-mannose = O-4''-alpha-D-mannosylqueuosine(34) in tRNA(Asp) + GDP + H(+)</text>
        <dbReference type="Rhea" id="RHEA:12885"/>
        <dbReference type="Rhea" id="RHEA-COMP:18572"/>
        <dbReference type="Rhea" id="RHEA-COMP:18581"/>
        <dbReference type="ChEBI" id="CHEBI:15378"/>
        <dbReference type="ChEBI" id="CHEBI:57527"/>
        <dbReference type="ChEBI" id="CHEBI:58189"/>
        <dbReference type="ChEBI" id="CHEBI:194431"/>
        <dbReference type="ChEBI" id="CHEBI:194442"/>
        <dbReference type="EC" id="2.4.1.110"/>
    </reaction>
    <physiologicalReaction direction="left-to-right" evidence="8">
        <dbReference type="Rhea" id="RHEA:12886"/>
    </physiologicalReaction>
</comment>
<proteinExistence type="inferred from homology"/>
<dbReference type="GO" id="GO:0016438">
    <property type="term" value="F:tRNA-queuosine(34) beta-mannosyltransferase activity"/>
    <property type="evidence" value="ECO:0007669"/>
    <property type="project" value="UniProtKB-EC"/>
</dbReference>
<dbReference type="CDD" id="cd01635">
    <property type="entry name" value="Glycosyltransferase_GTB-type"/>
    <property type="match status" value="1"/>
</dbReference>
<evidence type="ECO:0000313" key="12">
    <source>
        <dbReference type="Proteomes" id="UP000515145"/>
    </source>
</evidence>
<feature type="domain" description="Glycosyl transferase family 1" evidence="10">
    <location>
        <begin position="242"/>
        <end position="360"/>
    </location>
</feature>
<evidence type="ECO:0000259" key="11">
    <source>
        <dbReference type="Pfam" id="PF12038"/>
    </source>
</evidence>
<comment type="function">
    <text evidence="7">Glycosyltransferase that specifically catalyzes mannosylation of cytoplasmic tRNA(Asp) modified with queuosine at position 34 (queuosine(34)). Mannosylates the cyclopentene moiety of queuosine(34) in tRNA(Asp) to form mannosyl-queuosine(34). Mannosylation of queuosine(34) in tRNA(Asp) is required to slow-down elongation at cognate codons, GAC and GAU, thereby regulating protein translation.</text>
</comment>
<evidence type="ECO:0000256" key="7">
    <source>
        <dbReference type="ARBA" id="ARBA00045402"/>
    </source>
</evidence>
<gene>
    <name evidence="13" type="primary">gtdc1</name>
</gene>
<feature type="compositionally biased region" description="Polar residues" evidence="9">
    <location>
        <begin position="221"/>
        <end position="231"/>
    </location>
</feature>
<evidence type="ECO:0000256" key="4">
    <source>
        <dbReference type="ARBA" id="ARBA00044517"/>
    </source>
</evidence>
<evidence type="ECO:0000256" key="2">
    <source>
        <dbReference type="ARBA" id="ARBA00022676"/>
    </source>
</evidence>
<evidence type="ECO:0000256" key="5">
    <source>
        <dbReference type="ARBA" id="ARBA00044539"/>
    </source>
</evidence>
<protein>
    <recommendedName>
        <fullName evidence="5">tRNA-queuosine alpha-mannosyltransferase</fullName>
        <ecNumber evidence="4">2.4.1.110</ecNumber>
    </recommendedName>
    <alternativeName>
        <fullName evidence="6">Glycosyltransferase-like domain-containing protein 1</fullName>
    </alternativeName>
</protein>
<dbReference type="FunCoup" id="A0A6P7H2N1">
    <property type="interactions" value="359"/>
</dbReference>
<accession>A0A6P7H2N1</accession>
<name>A0A6P7H2N1_9TELE</name>
<dbReference type="OrthoDB" id="10032790at2759"/>
<dbReference type="RefSeq" id="XP_028249300.1">
    <property type="nucleotide sequence ID" value="XM_028393499.1"/>
</dbReference>
<keyword evidence="3" id="KW-0808">Transferase</keyword>
<evidence type="ECO:0000313" key="13">
    <source>
        <dbReference type="RefSeq" id="XP_028249300.1"/>
    </source>
</evidence>
<evidence type="ECO:0000256" key="1">
    <source>
        <dbReference type="ARBA" id="ARBA00009481"/>
    </source>
</evidence>
<feature type="region of interest" description="Disordered" evidence="9">
    <location>
        <begin position="208"/>
        <end position="241"/>
    </location>
</feature>
<comment type="similarity">
    <text evidence="1">Belongs to the glycosyltransferase group 1 family. Glycosyltransferase 4 subfamily.</text>
</comment>
<dbReference type="Pfam" id="PF00534">
    <property type="entry name" value="Glycos_transf_1"/>
    <property type="match status" value="1"/>
</dbReference>
<sequence length="416" mass="47744">MQSEVSVSPSVLLVEAFYGGSHKQLIDLLKENINGCSVFTLPAKKWHWRARTAALYFSQTIPVCPSYRVLFSSSVLNLCELVALRPDLARLKKVLYFHENQLVYPVRKDQDRDFQYGYNQVLSCLVSDVVVFNSLFNMDSFLSSITSFMKKIPDHRPRDLDQLIRPRCVVLSFPLQFPDVSRFLPKHKLLRQPAEPGPAGDLIMSRNEQQQISSEGEDPHQSTSGARTNQEPVGEEGSEDQDKPLHIVWPHRWEHDKNPELFFNTLLKLKERQLHFHLSVLGETFTDVPEVFSEARRVLDPHILNWGFLPSKEEYLRVLCQADVVVSTSNHEFFGVAMLEAVHCGCFPLCPKALVYPEIFPGQYLYATPEQLCKRLQGLCRRPDVARRHIVQVNTASFSWASLKQRFQDLLAAEHL</sequence>
<dbReference type="InParanoid" id="A0A6P7H2N1"/>
<keyword evidence="12" id="KW-1185">Reference proteome</keyword>
<dbReference type="InterPro" id="IPR051862">
    <property type="entry name" value="GT-like_domain_containing_1"/>
</dbReference>
<dbReference type="Gene3D" id="3.40.50.2000">
    <property type="entry name" value="Glycogen Phosphorylase B"/>
    <property type="match status" value="1"/>
</dbReference>
<evidence type="ECO:0000256" key="6">
    <source>
        <dbReference type="ARBA" id="ARBA00044567"/>
    </source>
</evidence>
<evidence type="ECO:0000256" key="9">
    <source>
        <dbReference type="SAM" id="MobiDB-lite"/>
    </source>
</evidence>